<name>A0A0H1QXS6_9EURY</name>
<proteinExistence type="predicted"/>
<evidence type="ECO:0000313" key="3">
    <source>
        <dbReference type="Proteomes" id="UP000035301"/>
    </source>
</evidence>
<dbReference type="AlphaFoldDB" id="A0A0H1QXS6"/>
<accession>A0A0H1QXS6</accession>
<keyword evidence="3" id="KW-1185">Reference proteome</keyword>
<comment type="caution">
    <text evidence="2">The sequence shown here is derived from an EMBL/GenBank/DDBJ whole genome shotgun (WGS) entry which is preliminary data.</text>
</comment>
<protein>
    <submittedName>
        <fullName evidence="2">Uncharacterized protein</fullName>
    </submittedName>
</protein>
<organism evidence="2 3">
    <name type="scientific">Methanoculleus sediminis</name>
    <dbReference type="NCBI Taxonomy" id="1550566"/>
    <lineage>
        <taxon>Archaea</taxon>
        <taxon>Methanobacteriati</taxon>
        <taxon>Methanobacteriota</taxon>
        <taxon>Stenosarchaea group</taxon>
        <taxon>Methanomicrobia</taxon>
        <taxon>Methanomicrobiales</taxon>
        <taxon>Methanomicrobiaceae</taxon>
        <taxon>Methanoculleus</taxon>
    </lineage>
</organism>
<dbReference type="RefSeq" id="WP_048112070.1">
    <property type="nucleotide sequence ID" value="NZ_JXOJ01000004.1"/>
</dbReference>
<dbReference type="PATRIC" id="fig|1550566.3.peg.1957"/>
<dbReference type="Proteomes" id="UP000035301">
    <property type="component" value="Unassembled WGS sequence"/>
</dbReference>
<dbReference type="OrthoDB" id="373854at2157"/>
<reference evidence="2 3" key="1">
    <citation type="journal article" date="2015" name="Int. J. Syst. Evol. Microbiol.">
        <title>Methanoculleus sediminis sp. nov., a methanogen from sediments near a submarine mud volcano.</title>
        <authorList>
            <person name="Chen S.C."/>
            <person name="Chen M.F."/>
            <person name="Lai M.C."/>
            <person name="Weng C.Y."/>
            <person name="Wu S.Y."/>
            <person name="Lin S."/>
            <person name="Yang T.F."/>
            <person name="Chen P.C."/>
        </authorList>
    </citation>
    <scope>NUCLEOTIDE SEQUENCE [LARGE SCALE GENOMIC DNA]</scope>
    <source>
        <strain evidence="2 3">S3Fa</strain>
    </source>
</reference>
<sequence length="102" mass="10903">MTRFDPLDSADSDPPAPAASGDIDFAKIGRAIVLVVIFGETGLPDGLCYRLVGEETTSAPYYMVGSEVFGAYSHHAMSSVTERRDHGISAGEPQILDRSDNL</sequence>
<evidence type="ECO:0000256" key="1">
    <source>
        <dbReference type="SAM" id="MobiDB-lite"/>
    </source>
</evidence>
<dbReference type="EMBL" id="JXOJ01000004">
    <property type="protein sequence ID" value="KLK87748.1"/>
    <property type="molecule type" value="Genomic_DNA"/>
</dbReference>
<dbReference type="STRING" id="1550566.SZ63_09000"/>
<gene>
    <name evidence="2" type="ORF">SZ63_09000</name>
</gene>
<feature type="region of interest" description="Disordered" evidence="1">
    <location>
        <begin position="1"/>
        <end position="22"/>
    </location>
</feature>
<evidence type="ECO:0000313" key="2">
    <source>
        <dbReference type="EMBL" id="KLK87748.1"/>
    </source>
</evidence>
<feature type="region of interest" description="Disordered" evidence="1">
    <location>
        <begin position="83"/>
        <end position="102"/>
    </location>
</feature>